<dbReference type="Pfam" id="PF07690">
    <property type="entry name" value="MFS_1"/>
    <property type="match status" value="1"/>
</dbReference>
<reference evidence="6" key="1">
    <citation type="journal article" date="2016" name="Front. Microbiol.">
        <title>Genome Sequence of the Piezophilic, Mesophilic Sulfate-Reducing Bacterium Desulfovibrio indicus J2T.</title>
        <authorList>
            <person name="Cao J."/>
            <person name="Maignien L."/>
            <person name="Shao Z."/>
            <person name="Alain K."/>
            <person name="Jebbar M."/>
        </authorList>
    </citation>
    <scope>NUCLEOTIDE SEQUENCE</scope>
    <source>
        <strain evidence="6">JCM 32048</strain>
    </source>
</reference>
<protein>
    <recommendedName>
        <fullName evidence="5">Major facilitator superfamily (MFS) profile domain-containing protein</fullName>
    </recommendedName>
</protein>
<dbReference type="RefSeq" id="WP_342352939.1">
    <property type="nucleotide sequence ID" value="NZ_BPQJ01000006.1"/>
</dbReference>
<name>A0AA37M3J2_9HYPH</name>
<keyword evidence="3 4" id="KW-0472">Membrane</keyword>
<feature type="transmembrane region" description="Helical" evidence="4">
    <location>
        <begin position="119"/>
        <end position="146"/>
    </location>
</feature>
<evidence type="ECO:0000256" key="1">
    <source>
        <dbReference type="ARBA" id="ARBA00022692"/>
    </source>
</evidence>
<evidence type="ECO:0000259" key="5">
    <source>
        <dbReference type="PROSITE" id="PS50850"/>
    </source>
</evidence>
<feature type="transmembrane region" description="Helical" evidence="4">
    <location>
        <begin position="41"/>
        <end position="74"/>
    </location>
</feature>
<dbReference type="GO" id="GO:0022857">
    <property type="term" value="F:transmembrane transporter activity"/>
    <property type="evidence" value="ECO:0007669"/>
    <property type="project" value="InterPro"/>
</dbReference>
<dbReference type="Gene3D" id="1.20.1250.20">
    <property type="entry name" value="MFS general substrate transporter like domains"/>
    <property type="match status" value="1"/>
</dbReference>
<keyword evidence="7" id="KW-1185">Reference proteome</keyword>
<evidence type="ECO:0000256" key="4">
    <source>
        <dbReference type="SAM" id="Phobius"/>
    </source>
</evidence>
<accession>A0AA37M3J2</accession>
<keyword evidence="2 4" id="KW-1133">Transmembrane helix</keyword>
<sequence>MPSAACPFARSGRRHQSSSRLARRSTGATTGKTISAGDWPVLGYLTVFLMAAFGLGTQAAGVALLAATLPMLVLPPLGGHMVRHLGGRRSFGSALALVVLGDAILVGAALAGSSALTGALVGMAAVGAGAALAHPQLTGAVVALAPPEAAGMASALTMVARQAGFVLGVAALGALAPTIPGGTGYAAVFAFATAAGLIGVAASRVLPDGAARRR</sequence>
<feature type="transmembrane region" description="Helical" evidence="4">
    <location>
        <begin position="94"/>
        <end position="113"/>
    </location>
</feature>
<evidence type="ECO:0000256" key="3">
    <source>
        <dbReference type="ARBA" id="ARBA00023136"/>
    </source>
</evidence>
<keyword evidence="1 4" id="KW-0812">Transmembrane</keyword>
<reference evidence="6" key="2">
    <citation type="submission" date="2021-08" db="EMBL/GenBank/DDBJ databases">
        <authorList>
            <person name="Tani A."/>
            <person name="Ola A."/>
            <person name="Ogura Y."/>
            <person name="Katsura K."/>
            <person name="Hayashi T."/>
        </authorList>
    </citation>
    <scope>NUCLEOTIDE SEQUENCE</scope>
    <source>
        <strain evidence="6">JCM 32048</strain>
    </source>
</reference>
<dbReference type="Proteomes" id="UP001055286">
    <property type="component" value="Unassembled WGS sequence"/>
</dbReference>
<dbReference type="EMBL" id="BPQJ01000006">
    <property type="protein sequence ID" value="GJD61598.1"/>
    <property type="molecule type" value="Genomic_DNA"/>
</dbReference>
<evidence type="ECO:0000313" key="7">
    <source>
        <dbReference type="Proteomes" id="UP001055286"/>
    </source>
</evidence>
<feature type="transmembrane region" description="Helical" evidence="4">
    <location>
        <begin position="158"/>
        <end position="179"/>
    </location>
</feature>
<organism evidence="6 7">
    <name type="scientific">Methylobacterium frigidaeris</name>
    <dbReference type="NCBI Taxonomy" id="2038277"/>
    <lineage>
        <taxon>Bacteria</taxon>
        <taxon>Pseudomonadati</taxon>
        <taxon>Pseudomonadota</taxon>
        <taxon>Alphaproteobacteria</taxon>
        <taxon>Hyphomicrobiales</taxon>
        <taxon>Methylobacteriaceae</taxon>
        <taxon>Methylobacterium</taxon>
    </lineage>
</organism>
<dbReference type="AlphaFoldDB" id="A0AA37M3J2"/>
<feature type="transmembrane region" description="Helical" evidence="4">
    <location>
        <begin position="185"/>
        <end position="206"/>
    </location>
</feature>
<dbReference type="SUPFAM" id="SSF103473">
    <property type="entry name" value="MFS general substrate transporter"/>
    <property type="match status" value="1"/>
</dbReference>
<feature type="domain" description="Major facilitator superfamily (MFS) profile" evidence="5">
    <location>
        <begin position="24"/>
        <end position="214"/>
    </location>
</feature>
<evidence type="ECO:0000313" key="6">
    <source>
        <dbReference type="EMBL" id="GJD61598.1"/>
    </source>
</evidence>
<evidence type="ECO:0000256" key="2">
    <source>
        <dbReference type="ARBA" id="ARBA00022989"/>
    </source>
</evidence>
<gene>
    <name evidence="6" type="ORF">MPEAHAMD_1741</name>
</gene>
<comment type="caution">
    <text evidence="6">The sequence shown here is derived from an EMBL/GenBank/DDBJ whole genome shotgun (WGS) entry which is preliminary data.</text>
</comment>
<dbReference type="InterPro" id="IPR020846">
    <property type="entry name" value="MFS_dom"/>
</dbReference>
<dbReference type="InterPro" id="IPR011701">
    <property type="entry name" value="MFS"/>
</dbReference>
<proteinExistence type="predicted"/>
<dbReference type="InterPro" id="IPR036259">
    <property type="entry name" value="MFS_trans_sf"/>
</dbReference>
<dbReference type="PROSITE" id="PS50850">
    <property type="entry name" value="MFS"/>
    <property type="match status" value="1"/>
</dbReference>